<sequence length="1255" mass="137621">MPAGLRTRNEGTRASSRLKGAAPPEPPPPPPKPAHTKATDLTQGKRGAQEEEAPEEQAEEVDEDGDFDAFVGKGNQARKPRKKRDTRGAVPAGGKGGKDGKNDKKDAHVPVDPLPSPRGEIVPLVKEHAVSDGDAASSRTSDNEKNKKKKKTTDADPVAPAPPASPSPSPTPPPQVPRADPEGQGPGSPATLMPPEHQPGDAPPKRRRAAPKKRIRGFPDPDVLDLSQFDPESFSFNEEEERAYLEKVEAEEAAKSGEGAGHRPGPLPNEAKKELSEMQGQMGARVHAFSRRWNKAPGVVWDEITSVFALKRADTLWNLFSKKHSSERGKREGESRMDYLHRTLAAYKAEVLSLSDDDKADVYDDLVRWQQDYGRAVSEVRKRKDEHWRSVVDAEKALSREGAYWYDRDRTVSFGFVINTHPDAAASAASTTFACSAAVRSWAARKSVDLNKLAASFTMTFGAREQARALIGDYSDAALEKVLAMHDEQGQQRDYIRLAMLKLQNEGLDVSEATVRWRKFNGMMIKRDVVGRHWPKDARTPTDVRDNKYKQEELRPLLTAVYKTNRREPDPDFKPIKFVKLNQTQLEWKKSNSKLYYDIVLWKDDEGNDILTIGQALGKQAREANDVREPPERQAGTDQKKSGKKGKKSEKEEKKKEEKKKAAQGLKGKRERVKKSDVTFLSREFIDDSDAEIEEEEEEEEEGEMSLGGSSDEEDDVQQGPPAPPKQVGGGSYPDVYWDAPSESEDSVPENLPDPNRRRKNPGYMDIDIDNDGEEMMSKRPTQPQDEGTHMQKKRKLDVANGDSRLSTQPPSRRPPKAAPRRLAQLPSRPPSSAGARPVQAGFARDMSAASSRAAPSSYTTGRFSRKMSVASSRAGPSSRTGFSREMSAASSRPGPSSRAGPSRDRSVMPDDNPNLTWQQQQQQYEVQQMRQATNDYAMLDNTGPPYNNQMQFQGDAGMGGVGYGGMRAMNGMGGMNGGWANGMGMGMGMGMGGMNGMNGGWMNGMGMGGMGVGGMGMGMGGMADGGLQNPSSSTMPMLPGRALSPDESRMLPPEDVRASGSRNTYDFPFNNPQNHERIDSLISARSNLLKAIMVKPMQHNDSNDSLPSLEEPDWDSSEDESARPVPSAHPAPTASLADWAPDFGVPVTECMWGTNNVARNVLLSKAASLARIHGELSALGTVSLDAPRGPGPARDSTRWRTFDTSRILLKDTPPPSPSVTAPKTRSWVYFVRMIFKRIACTLSGKRSGTATRRG</sequence>
<feature type="compositionally biased region" description="Basic and acidic residues" evidence="2">
    <location>
        <begin position="1045"/>
        <end position="1058"/>
    </location>
</feature>
<feature type="compositionally biased region" description="Pro residues" evidence="2">
    <location>
        <begin position="159"/>
        <end position="176"/>
    </location>
</feature>
<proteinExistence type="predicted"/>
<accession>A0A165D926</accession>
<feature type="compositionally biased region" description="Basic residues" evidence="2">
    <location>
        <begin position="205"/>
        <end position="216"/>
    </location>
</feature>
<dbReference type="PANTHER" id="PTHR13037">
    <property type="entry name" value="FORMIN"/>
    <property type="match status" value="1"/>
</dbReference>
<gene>
    <name evidence="3" type="ORF">EXIGLDRAFT_776949</name>
</gene>
<dbReference type="Proteomes" id="UP000077266">
    <property type="component" value="Unassembled WGS sequence"/>
</dbReference>
<feature type="compositionally biased region" description="Basic residues" evidence="2">
    <location>
        <begin position="76"/>
        <end position="85"/>
    </location>
</feature>
<feature type="compositionally biased region" description="Basic and acidic residues" evidence="2">
    <location>
        <begin position="649"/>
        <end position="661"/>
    </location>
</feature>
<keyword evidence="1" id="KW-0945">Host-virus interaction</keyword>
<feature type="compositionally biased region" description="Basic and acidic residues" evidence="2">
    <location>
        <begin position="621"/>
        <end position="632"/>
    </location>
</feature>
<evidence type="ECO:0000313" key="4">
    <source>
        <dbReference type="Proteomes" id="UP000077266"/>
    </source>
</evidence>
<evidence type="ECO:0000256" key="1">
    <source>
        <dbReference type="ARBA" id="ARBA00022581"/>
    </source>
</evidence>
<feature type="compositionally biased region" description="Acidic residues" evidence="2">
    <location>
        <begin position="1111"/>
        <end position="1120"/>
    </location>
</feature>
<dbReference type="InParanoid" id="A0A165D926"/>
<dbReference type="STRING" id="1314781.A0A165D926"/>
<feature type="compositionally biased region" description="Basic and acidic residues" evidence="2">
    <location>
        <begin position="242"/>
        <end position="255"/>
    </location>
</feature>
<keyword evidence="4" id="KW-1185">Reference proteome</keyword>
<dbReference type="PANTHER" id="PTHR13037:SF24">
    <property type="entry name" value="POLYCOMB PROTEIN PCL-RELATED"/>
    <property type="match status" value="1"/>
</dbReference>
<feature type="compositionally biased region" description="Acidic residues" evidence="2">
    <location>
        <begin position="687"/>
        <end position="704"/>
    </location>
</feature>
<organism evidence="3 4">
    <name type="scientific">Exidia glandulosa HHB12029</name>
    <dbReference type="NCBI Taxonomy" id="1314781"/>
    <lineage>
        <taxon>Eukaryota</taxon>
        <taxon>Fungi</taxon>
        <taxon>Dikarya</taxon>
        <taxon>Basidiomycota</taxon>
        <taxon>Agaricomycotina</taxon>
        <taxon>Agaricomycetes</taxon>
        <taxon>Auriculariales</taxon>
        <taxon>Exidiaceae</taxon>
        <taxon>Exidia</taxon>
    </lineage>
</organism>
<dbReference type="AlphaFoldDB" id="A0A165D926"/>
<dbReference type="EMBL" id="KV426243">
    <property type="protein sequence ID" value="KZV84036.1"/>
    <property type="molecule type" value="Genomic_DNA"/>
</dbReference>
<feature type="region of interest" description="Disordered" evidence="2">
    <location>
        <begin position="621"/>
        <end position="915"/>
    </location>
</feature>
<feature type="compositionally biased region" description="Low complexity" evidence="2">
    <location>
        <begin position="821"/>
        <end position="858"/>
    </location>
</feature>
<feature type="region of interest" description="Disordered" evidence="2">
    <location>
        <begin position="1044"/>
        <end position="1063"/>
    </location>
</feature>
<feature type="region of interest" description="Disordered" evidence="2">
    <location>
        <begin position="1099"/>
        <end position="1139"/>
    </location>
</feature>
<feature type="compositionally biased region" description="Basic and acidic residues" evidence="2">
    <location>
        <begin position="96"/>
        <end position="109"/>
    </location>
</feature>
<reference evidence="3 4" key="1">
    <citation type="journal article" date="2016" name="Mol. Biol. Evol.">
        <title>Comparative Genomics of Early-Diverging Mushroom-Forming Fungi Provides Insights into the Origins of Lignocellulose Decay Capabilities.</title>
        <authorList>
            <person name="Nagy L.G."/>
            <person name="Riley R."/>
            <person name="Tritt A."/>
            <person name="Adam C."/>
            <person name="Daum C."/>
            <person name="Floudas D."/>
            <person name="Sun H."/>
            <person name="Yadav J.S."/>
            <person name="Pangilinan J."/>
            <person name="Larsson K.H."/>
            <person name="Matsuura K."/>
            <person name="Barry K."/>
            <person name="Labutti K."/>
            <person name="Kuo R."/>
            <person name="Ohm R.A."/>
            <person name="Bhattacharya S.S."/>
            <person name="Shirouzu T."/>
            <person name="Yoshinaga Y."/>
            <person name="Martin F.M."/>
            <person name="Grigoriev I.V."/>
            <person name="Hibbett D.S."/>
        </authorList>
    </citation>
    <scope>NUCLEOTIDE SEQUENCE [LARGE SCALE GENOMIC DNA]</scope>
    <source>
        <strain evidence="3 4">HHB12029</strain>
    </source>
</reference>
<evidence type="ECO:0000256" key="2">
    <source>
        <dbReference type="SAM" id="MobiDB-lite"/>
    </source>
</evidence>
<evidence type="ECO:0000313" key="3">
    <source>
        <dbReference type="EMBL" id="KZV84036.1"/>
    </source>
</evidence>
<feature type="compositionally biased region" description="Acidic residues" evidence="2">
    <location>
        <begin position="50"/>
        <end position="67"/>
    </location>
</feature>
<feature type="compositionally biased region" description="Low complexity" evidence="2">
    <location>
        <begin position="888"/>
        <end position="901"/>
    </location>
</feature>
<name>A0A165D926_EXIGL</name>
<feature type="compositionally biased region" description="Pro residues" evidence="2">
    <location>
        <begin position="23"/>
        <end position="33"/>
    </location>
</feature>
<feature type="region of interest" description="Disordered" evidence="2">
    <location>
        <begin position="1"/>
        <end position="275"/>
    </location>
</feature>
<feature type="compositionally biased region" description="Polar residues" evidence="2">
    <location>
        <begin position="870"/>
        <end position="882"/>
    </location>
</feature>
<protein>
    <submittedName>
        <fullName evidence="3">Uncharacterized protein</fullName>
    </submittedName>
</protein>